<evidence type="ECO:0000256" key="1">
    <source>
        <dbReference type="SAM" id="Phobius"/>
    </source>
</evidence>
<reference evidence="4" key="1">
    <citation type="submission" date="2016-01" db="EMBL/GenBank/DDBJ databases">
        <authorList>
            <person name="Mitreva M."/>
            <person name="Pepin K.H."/>
            <person name="Mihindukulasuriya K.A."/>
            <person name="Fulton R."/>
            <person name="Fronick C."/>
            <person name="O'Laughlin M."/>
            <person name="Miner T."/>
            <person name="Herter B."/>
            <person name="Rosa B.A."/>
            <person name="Cordes M."/>
            <person name="Tomlinson C."/>
            <person name="Wollam A."/>
            <person name="Palsikar V.B."/>
            <person name="Mardis E.R."/>
            <person name="Wilson R.K."/>
        </authorList>
    </citation>
    <scope>NUCLEOTIDE SEQUENCE [LARGE SCALE GENOMIC DNA]</scope>
    <source>
        <strain evidence="4">GED7749B</strain>
    </source>
</reference>
<dbReference type="InterPro" id="IPR036779">
    <property type="entry name" value="LysM_dom_sf"/>
</dbReference>
<evidence type="ECO:0000313" key="3">
    <source>
        <dbReference type="EMBL" id="KWZ84349.1"/>
    </source>
</evidence>
<feature type="domain" description="LysM" evidence="2">
    <location>
        <begin position="53"/>
        <end position="104"/>
    </location>
</feature>
<gene>
    <name evidence="3" type="ORF">HMPREF3213_00872</name>
</gene>
<dbReference type="SMART" id="SM00257">
    <property type="entry name" value="LysM"/>
    <property type="match status" value="1"/>
</dbReference>
<keyword evidence="1" id="KW-0812">Transmembrane</keyword>
<sequence>MELVIGRTNIRGRKMEMSRLWKQYNYVMILAGLTLVFGFFMIGSLRDPSPHYIKISVTEGETLWNIAGQYAEKGKMSREAFISWVERHNDIDGNMIKAGEKIVIPVEKNEFSDDKRELAMKSQRETKK</sequence>
<dbReference type="CDD" id="cd00118">
    <property type="entry name" value="LysM"/>
    <property type="match status" value="1"/>
</dbReference>
<name>A0A133KXF6_HEYCO</name>
<accession>A0A133KXF6</accession>
<dbReference type="SUPFAM" id="SSF54106">
    <property type="entry name" value="LysM domain"/>
    <property type="match status" value="1"/>
</dbReference>
<dbReference type="Proteomes" id="UP000070376">
    <property type="component" value="Unassembled WGS sequence"/>
</dbReference>
<dbReference type="PATRIC" id="fig|1398.22.peg.878"/>
<evidence type="ECO:0000313" key="4">
    <source>
        <dbReference type="Proteomes" id="UP000070376"/>
    </source>
</evidence>
<organism evidence="3 4">
    <name type="scientific">Heyndrickxia coagulans</name>
    <name type="common">Weizmannia coagulans</name>
    <dbReference type="NCBI Taxonomy" id="1398"/>
    <lineage>
        <taxon>Bacteria</taxon>
        <taxon>Bacillati</taxon>
        <taxon>Bacillota</taxon>
        <taxon>Bacilli</taxon>
        <taxon>Bacillales</taxon>
        <taxon>Bacillaceae</taxon>
        <taxon>Heyndrickxia</taxon>
    </lineage>
</organism>
<keyword evidence="1" id="KW-1133">Transmembrane helix</keyword>
<comment type="caution">
    <text evidence="3">The sequence shown here is derived from an EMBL/GenBank/DDBJ whole genome shotgun (WGS) entry which is preliminary data.</text>
</comment>
<feature type="transmembrane region" description="Helical" evidence="1">
    <location>
        <begin position="24"/>
        <end position="45"/>
    </location>
</feature>
<dbReference type="AlphaFoldDB" id="A0A133KXF6"/>
<evidence type="ECO:0000259" key="2">
    <source>
        <dbReference type="PROSITE" id="PS51782"/>
    </source>
</evidence>
<dbReference type="Pfam" id="PF01476">
    <property type="entry name" value="LysM"/>
    <property type="match status" value="1"/>
</dbReference>
<proteinExistence type="predicted"/>
<dbReference type="Gene3D" id="3.10.350.10">
    <property type="entry name" value="LysM domain"/>
    <property type="match status" value="1"/>
</dbReference>
<dbReference type="PROSITE" id="PS51782">
    <property type="entry name" value="LYSM"/>
    <property type="match status" value="1"/>
</dbReference>
<dbReference type="EMBL" id="LRPN01000030">
    <property type="protein sequence ID" value="KWZ84349.1"/>
    <property type="molecule type" value="Genomic_DNA"/>
</dbReference>
<protein>
    <submittedName>
        <fullName evidence="3">LysM domain protein</fullName>
    </submittedName>
</protein>
<keyword evidence="1" id="KW-0472">Membrane</keyword>
<dbReference type="InterPro" id="IPR018392">
    <property type="entry name" value="LysM"/>
</dbReference>